<dbReference type="PANTHER" id="PTHR10293">
    <property type="entry name" value="GLUTAREDOXIN FAMILY MEMBER"/>
    <property type="match status" value="1"/>
</dbReference>
<dbReference type="GO" id="GO:0005759">
    <property type="term" value="C:mitochondrial matrix"/>
    <property type="evidence" value="ECO:0007669"/>
    <property type="project" value="TreeGrafter"/>
</dbReference>
<sequence length="146" mass="16374">MMNILRKSIPNRQSLSAFSRILVARYSENTGSKEYIDGLVKDKKLVVFMKGTPAAPKCGFSNAVVQILDFHGVKQYDSFNVLEDEDLRQGIKEYSNWPTIPQVFIDGEFVGGCDLMLEMHKNGELVDELQKVGIKSALLDKKDEGS</sequence>
<accession>A0A8W8HXS3</accession>
<dbReference type="PROSITE" id="PS51354">
    <property type="entry name" value="GLUTAREDOXIN_2"/>
    <property type="match status" value="1"/>
</dbReference>
<dbReference type="InterPro" id="IPR036249">
    <property type="entry name" value="Thioredoxin-like_sf"/>
</dbReference>
<name>A0A8W8HXS3_MAGGI</name>
<dbReference type="FunFam" id="3.40.30.10:FF:000005">
    <property type="entry name" value="Glutaredoxin 5"/>
    <property type="match status" value="1"/>
</dbReference>
<evidence type="ECO:0000256" key="5">
    <source>
        <dbReference type="ARBA" id="ARBA00023284"/>
    </source>
</evidence>
<dbReference type="PANTHER" id="PTHR10293:SF16">
    <property type="entry name" value="GLUTAREDOXIN-RELATED PROTEIN 5, MITOCHONDRIAL"/>
    <property type="match status" value="1"/>
</dbReference>
<dbReference type="Pfam" id="PF00462">
    <property type="entry name" value="Glutaredoxin"/>
    <property type="match status" value="1"/>
</dbReference>
<dbReference type="EnsemblMetazoa" id="G11605.3">
    <property type="protein sequence ID" value="G11605.3:cds"/>
    <property type="gene ID" value="G11605"/>
</dbReference>
<dbReference type="CDD" id="cd03028">
    <property type="entry name" value="GRX_PICOT_like"/>
    <property type="match status" value="1"/>
</dbReference>
<evidence type="ECO:0000313" key="9">
    <source>
        <dbReference type="EnsemblMetazoa" id="G11605.3:cds"/>
    </source>
</evidence>
<keyword evidence="4" id="KW-0411">Iron-sulfur</keyword>
<evidence type="ECO:0000256" key="6">
    <source>
        <dbReference type="ARBA" id="ARBA00067456"/>
    </source>
</evidence>
<dbReference type="InterPro" id="IPR033658">
    <property type="entry name" value="GRX_PICOT-like"/>
</dbReference>
<reference evidence="9" key="1">
    <citation type="submission" date="2022-08" db="UniProtKB">
        <authorList>
            <consortium name="EnsemblMetazoa"/>
        </authorList>
    </citation>
    <scope>IDENTIFICATION</scope>
    <source>
        <strain evidence="9">05x7-T-G4-1.051#20</strain>
    </source>
</reference>
<dbReference type="InterPro" id="IPR004480">
    <property type="entry name" value="Monothiol_GRX-rel"/>
</dbReference>
<keyword evidence="2" id="KW-0479">Metal-binding</keyword>
<dbReference type="AlphaFoldDB" id="A0A8W8HXS3"/>
<evidence type="ECO:0000256" key="7">
    <source>
        <dbReference type="ARBA" id="ARBA00076083"/>
    </source>
</evidence>
<evidence type="ECO:0000313" key="10">
    <source>
        <dbReference type="Proteomes" id="UP000005408"/>
    </source>
</evidence>
<keyword evidence="10" id="KW-1185">Reference proteome</keyword>
<evidence type="ECO:0000256" key="1">
    <source>
        <dbReference type="ARBA" id="ARBA00022714"/>
    </source>
</evidence>
<dbReference type="InterPro" id="IPR002109">
    <property type="entry name" value="Glutaredoxin"/>
</dbReference>
<evidence type="ECO:0000256" key="3">
    <source>
        <dbReference type="ARBA" id="ARBA00023004"/>
    </source>
</evidence>
<evidence type="ECO:0000256" key="4">
    <source>
        <dbReference type="ARBA" id="ARBA00023014"/>
    </source>
</evidence>
<dbReference type="NCBIfam" id="TIGR00365">
    <property type="entry name" value="Grx4 family monothiol glutaredoxin"/>
    <property type="match status" value="1"/>
</dbReference>
<keyword evidence="5" id="KW-0676">Redox-active center</keyword>
<dbReference type="GO" id="GO:0051537">
    <property type="term" value="F:2 iron, 2 sulfur cluster binding"/>
    <property type="evidence" value="ECO:0007669"/>
    <property type="project" value="UniProtKB-KW"/>
</dbReference>
<evidence type="ECO:0000259" key="8">
    <source>
        <dbReference type="Pfam" id="PF00462"/>
    </source>
</evidence>
<dbReference type="Gene3D" id="3.40.30.10">
    <property type="entry name" value="Glutaredoxin"/>
    <property type="match status" value="1"/>
</dbReference>
<dbReference type="OrthoDB" id="415696at2759"/>
<proteinExistence type="predicted"/>
<keyword evidence="1" id="KW-0001">2Fe-2S</keyword>
<dbReference type="Proteomes" id="UP000005408">
    <property type="component" value="Unassembled WGS sequence"/>
</dbReference>
<organism evidence="9 10">
    <name type="scientific">Magallana gigas</name>
    <name type="common">Pacific oyster</name>
    <name type="synonym">Crassostrea gigas</name>
    <dbReference type="NCBI Taxonomy" id="29159"/>
    <lineage>
        <taxon>Eukaryota</taxon>
        <taxon>Metazoa</taxon>
        <taxon>Spiralia</taxon>
        <taxon>Lophotrochozoa</taxon>
        <taxon>Mollusca</taxon>
        <taxon>Bivalvia</taxon>
        <taxon>Autobranchia</taxon>
        <taxon>Pteriomorphia</taxon>
        <taxon>Ostreida</taxon>
        <taxon>Ostreoidea</taxon>
        <taxon>Ostreidae</taxon>
        <taxon>Magallana</taxon>
    </lineage>
</organism>
<evidence type="ECO:0000256" key="2">
    <source>
        <dbReference type="ARBA" id="ARBA00022723"/>
    </source>
</evidence>
<protein>
    <recommendedName>
        <fullName evidence="6">Glutaredoxin-related protein 5, mitochondrial</fullName>
    </recommendedName>
    <alternativeName>
        <fullName evidence="7">Monothiol glutaredoxin-5</fullName>
    </alternativeName>
</protein>
<keyword evidence="3" id="KW-0408">Iron</keyword>
<dbReference type="GO" id="GO:0046872">
    <property type="term" value="F:metal ion binding"/>
    <property type="evidence" value="ECO:0007669"/>
    <property type="project" value="UniProtKB-KW"/>
</dbReference>
<dbReference type="SUPFAM" id="SSF52833">
    <property type="entry name" value="Thioredoxin-like"/>
    <property type="match status" value="1"/>
</dbReference>
<feature type="domain" description="Glutaredoxin" evidence="8">
    <location>
        <begin position="46"/>
        <end position="110"/>
    </location>
</feature>
<dbReference type="OMA" id="TKLMPQC"/>